<evidence type="ECO:0000256" key="1">
    <source>
        <dbReference type="SAM" id="Phobius"/>
    </source>
</evidence>
<keyword evidence="1" id="KW-0812">Transmembrane</keyword>
<dbReference type="EMBL" id="CACRST010000005">
    <property type="protein sequence ID" value="VYS73003.1"/>
    <property type="molecule type" value="Genomic_DNA"/>
</dbReference>
<proteinExistence type="predicted"/>
<keyword evidence="1" id="KW-0472">Membrane</keyword>
<name>A0A6N2QWQ5_9FIRM</name>
<reference evidence="2" key="1">
    <citation type="submission" date="2019-11" db="EMBL/GenBank/DDBJ databases">
        <authorList>
            <person name="Feng L."/>
        </authorList>
    </citation>
    <scope>NUCLEOTIDE SEQUENCE</scope>
    <source>
        <strain evidence="2">BgluceraseaLFYP119</strain>
    </source>
</reference>
<evidence type="ECO:0000313" key="2">
    <source>
        <dbReference type="EMBL" id="VYS73003.1"/>
    </source>
</evidence>
<organism evidence="2">
    <name type="scientific">Blautia glucerasea</name>
    <dbReference type="NCBI Taxonomy" id="536633"/>
    <lineage>
        <taxon>Bacteria</taxon>
        <taxon>Bacillati</taxon>
        <taxon>Bacillota</taxon>
        <taxon>Clostridia</taxon>
        <taxon>Lachnospirales</taxon>
        <taxon>Lachnospiraceae</taxon>
        <taxon>Blautia</taxon>
    </lineage>
</organism>
<gene>
    <name evidence="2" type="ORF">BGLFYP119_00327</name>
</gene>
<dbReference type="AlphaFoldDB" id="A0A6N2QWQ5"/>
<protein>
    <submittedName>
        <fullName evidence="2">Uncharacterized protein</fullName>
    </submittedName>
</protein>
<sequence length="401" mass="46193">MTEKQVLVGCLSALGAMVAVGIGIADYRLEKYEIMAENAAKEAEIETVYHISSSIGTKEDFFKELSSLISWEEKNRAAIDTTFEYDVSKHGFSNRYEDNPILLGIDSAEEIKEHMMIQQNIKLSEELTEGTYSAIEDIFEENESVFDTSRETVSSCYYDGGFEQINLMMEQLENGQGMDAYNTVVEINKGTLVEYCFSDCEWEELALDIGFYTYPQLLIDVCEENLNGVLKSNELNIMEIPVSMAELLSSRYGVKFENLEQASKTVEHLEYLEMPEIPEVGMSIERAQKTKLGKTPFVTTKHSSWGDKKHTYGEMRWYIGSKMIFEAKYYDGIIDRVTDMRNYKNSRPHYTPYSGYSSQTEIDPDDYDIDGYYEDYKDLYDSYEDAYDGFLDDESVWDDYD</sequence>
<feature type="transmembrane region" description="Helical" evidence="1">
    <location>
        <begin position="6"/>
        <end position="25"/>
    </location>
</feature>
<keyword evidence="1" id="KW-1133">Transmembrane helix</keyword>
<dbReference type="RefSeq" id="WP_156352289.1">
    <property type="nucleotide sequence ID" value="NZ_CACRST010000005.1"/>
</dbReference>
<accession>A0A6N2QWQ5</accession>